<dbReference type="PROSITE" id="PS51125">
    <property type="entry name" value="NHL"/>
    <property type="match status" value="3"/>
</dbReference>
<reference evidence="9" key="1">
    <citation type="submission" date="2023-03" db="EMBL/GenBank/DDBJ databases">
        <authorList>
            <person name="Steffen K."/>
            <person name="Cardenas P."/>
        </authorList>
    </citation>
    <scope>NUCLEOTIDE SEQUENCE</scope>
</reference>
<keyword evidence="7" id="KW-0175">Coiled coil</keyword>
<dbReference type="GO" id="GO:0005524">
    <property type="term" value="F:ATP binding"/>
    <property type="evidence" value="ECO:0007669"/>
    <property type="project" value="InterPro"/>
</dbReference>
<evidence type="ECO:0000256" key="4">
    <source>
        <dbReference type="ARBA" id="ARBA00022833"/>
    </source>
</evidence>
<feature type="domain" description="Protein kinase" evidence="8">
    <location>
        <begin position="1"/>
        <end position="119"/>
    </location>
</feature>
<dbReference type="GO" id="GO:0005737">
    <property type="term" value="C:cytoplasm"/>
    <property type="evidence" value="ECO:0007669"/>
    <property type="project" value="UniProtKB-SubCell"/>
</dbReference>
<evidence type="ECO:0000256" key="7">
    <source>
        <dbReference type="SAM" id="Coils"/>
    </source>
</evidence>
<dbReference type="Pfam" id="PF00630">
    <property type="entry name" value="Filamin"/>
    <property type="match status" value="1"/>
</dbReference>
<accession>A0AA35WJ90</accession>
<dbReference type="Gene3D" id="2.120.10.30">
    <property type="entry name" value="TolB, C-terminal domain"/>
    <property type="match status" value="3"/>
</dbReference>
<dbReference type="Proteomes" id="UP001174909">
    <property type="component" value="Unassembled WGS sequence"/>
</dbReference>
<feature type="repeat" description="Filamin" evidence="5">
    <location>
        <begin position="282"/>
        <end position="406"/>
    </location>
</feature>
<dbReference type="Gene3D" id="2.60.40.10">
    <property type="entry name" value="Immunoglobulins"/>
    <property type="match status" value="1"/>
</dbReference>
<organism evidence="9 10">
    <name type="scientific">Geodia barretti</name>
    <name type="common">Barrett's horny sponge</name>
    <dbReference type="NCBI Taxonomy" id="519541"/>
    <lineage>
        <taxon>Eukaryota</taxon>
        <taxon>Metazoa</taxon>
        <taxon>Porifera</taxon>
        <taxon>Demospongiae</taxon>
        <taxon>Heteroscleromorpha</taxon>
        <taxon>Tetractinellida</taxon>
        <taxon>Astrophorina</taxon>
        <taxon>Geodiidae</taxon>
        <taxon>Geodia</taxon>
    </lineage>
</organism>
<dbReference type="Gene3D" id="1.10.510.10">
    <property type="entry name" value="Transferase(Phosphotransferase) domain 1"/>
    <property type="match status" value="1"/>
</dbReference>
<evidence type="ECO:0000313" key="10">
    <source>
        <dbReference type="Proteomes" id="UP001174909"/>
    </source>
</evidence>
<dbReference type="InterPro" id="IPR011009">
    <property type="entry name" value="Kinase-like_dom_sf"/>
</dbReference>
<dbReference type="PROSITE" id="PS50011">
    <property type="entry name" value="PROTEIN_KINASE_DOM"/>
    <property type="match status" value="1"/>
</dbReference>
<dbReference type="Pfam" id="PF01436">
    <property type="entry name" value="NHL"/>
    <property type="match status" value="2"/>
</dbReference>
<dbReference type="SUPFAM" id="SSF56112">
    <property type="entry name" value="Protein kinase-like (PK-like)"/>
    <property type="match status" value="1"/>
</dbReference>
<dbReference type="InterPro" id="IPR011042">
    <property type="entry name" value="6-blade_b-propeller_TolB-like"/>
</dbReference>
<dbReference type="InterPro" id="IPR050952">
    <property type="entry name" value="TRIM-NHL_E3_ligases"/>
</dbReference>
<evidence type="ECO:0000256" key="1">
    <source>
        <dbReference type="ARBA" id="ARBA00022723"/>
    </source>
</evidence>
<keyword evidence="4" id="KW-0862">Zinc</keyword>
<name>A0AA35WJ90_GEOBA</name>
<dbReference type="PANTHER" id="PTHR24104:SF25">
    <property type="entry name" value="PROTEIN LIN-41"/>
    <property type="match status" value="1"/>
</dbReference>
<feature type="coiled-coil region" evidence="7">
    <location>
        <begin position="150"/>
        <end position="266"/>
    </location>
</feature>
<dbReference type="GO" id="GO:0008270">
    <property type="term" value="F:zinc ion binding"/>
    <property type="evidence" value="ECO:0007669"/>
    <property type="project" value="UniProtKB-KW"/>
</dbReference>
<evidence type="ECO:0000256" key="3">
    <source>
        <dbReference type="ARBA" id="ARBA00022771"/>
    </source>
</evidence>
<dbReference type="GO" id="GO:0061630">
    <property type="term" value="F:ubiquitin protein ligase activity"/>
    <property type="evidence" value="ECO:0007669"/>
    <property type="project" value="TreeGrafter"/>
</dbReference>
<dbReference type="Pfam" id="PF00069">
    <property type="entry name" value="Pkinase"/>
    <property type="match status" value="1"/>
</dbReference>
<dbReference type="AlphaFoldDB" id="A0AA35WJ90"/>
<dbReference type="EMBL" id="CASHTH010001958">
    <property type="protein sequence ID" value="CAI8022449.1"/>
    <property type="molecule type" value="Genomic_DNA"/>
</dbReference>
<comment type="caution">
    <text evidence="9">The sequence shown here is derived from an EMBL/GenBank/DDBJ whole genome shotgun (WGS) entry which is preliminary data.</text>
</comment>
<gene>
    <name evidence="9" type="ORF">GBAR_LOCUS13186</name>
</gene>
<dbReference type="PANTHER" id="PTHR24104">
    <property type="entry name" value="E3 UBIQUITIN-PROTEIN LIGASE NHLRC1-RELATED"/>
    <property type="match status" value="1"/>
</dbReference>
<dbReference type="InterPro" id="IPR001298">
    <property type="entry name" value="Filamin/ABP280_rpt"/>
</dbReference>
<sequence>MTMGPGTLVYMPPEAFAPAKAEKSKYDASIDVFSFGVITIFTLSERFPCDLLEPTYFDTRSGALTARTELERRSEYVQDVKERLLDGGREHPLIRLIQQCLHNDPLKRPSARVLLHLLEEAKGCIRDDEESESKKRQLMQCATQNQSNGTQNLERILQGLVIQNANLESQIQELLSKNQSFEQEVVQALAEAQQQLREKEEKFQSSQKEQEKVKQFLKAEVTRAEEVISRKQQQIQELKQQETELLQVKERELAEARQKLRQKDKHLQFSEALVADLRLQLAKYFDSYACKVSGPGLSAATVNNPTHVLVELTDSGGKPYSTSQLSITAELEHLPKVKYAVRPATPATGAKRLKLKQLPAGKCLSVTTISPSQYKVLYTAVSQGQHKLHVCINDREIKGSPFTLTAYIDPTQLERPVTVVNNLSGPCGIAFNSRDEMIVSECSAHRLSIFDSRGKPITTFGSHGERPDDMIAPAGIALDDADNIYVSSEHKLQKFTSSGELIKCIGRKGNKEGEFDDPRGVTVYNSHAYVCDRNNHRIQVFDVDISFVRSIGSYGKQTRQFNAPLDVQFDATGNMYVSELGNKRVQVFDGIGRAIRIIGQEGVKLRAPSGLHVADKYVYVSDSSSHWIVVYETNGQFVTSFGSYGLGDGYFDSPYGITSCLNGHIYVCDCDNDRVQIF</sequence>
<evidence type="ECO:0000313" key="9">
    <source>
        <dbReference type="EMBL" id="CAI8022449.1"/>
    </source>
</evidence>
<evidence type="ECO:0000256" key="2">
    <source>
        <dbReference type="ARBA" id="ARBA00022737"/>
    </source>
</evidence>
<evidence type="ECO:0000256" key="5">
    <source>
        <dbReference type="PROSITE-ProRule" id="PRU00087"/>
    </source>
</evidence>
<dbReference type="PROSITE" id="PS50194">
    <property type="entry name" value="FILAMIN_REPEAT"/>
    <property type="match status" value="1"/>
</dbReference>
<dbReference type="CDD" id="cd05819">
    <property type="entry name" value="NHL"/>
    <property type="match status" value="1"/>
</dbReference>
<dbReference type="InterPro" id="IPR000719">
    <property type="entry name" value="Prot_kinase_dom"/>
</dbReference>
<dbReference type="InterPro" id="IPR001258">
    <property type="entry name" value="NHL_repeat"/>
</dbReference>
<dbReference type="InterPro" id="IPR013783">
    <property type="entry name" value="Ig-like_fold"/>
</dbReference>
<evidence type="ECO:0000256" key="6">
    <source>
        <dbReference type="PROSITE-ProRule" id="PRU00504"/>
    </source>
</evidence>
<keyword evidence="10" id="KW-1185">Reference proteome</keyword>
<protein>
    <submittedName>
        <fullName evidence="9">E3 ubiquitin-protein ligase TRIM71</fullName>
    </submittedName>
</protein>
<dbReference type="InterPro" id="IPR017868">
    <property type="entry name" value="Filamin/ABP280_repeat-like"/>
</dbReference>
<feature type="repeat" description="NHL" evidence="6">
    <location>
        <begin position="548"/>
        <end position="591"/>
    </location>
</feature>
<dbReference type="GO" id="GO:0043161">
    <property type="term" value="P:proteasome-mediated ubiquitin-dependent protein catabolic process"/>
    <property type="evidence" value="ECO:0007669"/>
    <property type="project" value="TreeGrafter"/>
</dbReference>
<evidence type="ECO:0000259" key="8">
    <source>
        <dbReference type="PROSITE" id="PS50011"/>
    </source>
</evidence>
<dbReference type="GO" id="GO:0000209">
    <property type="term" value="P:protein polyubiquitination"/>
    <property type="evidence" value="ECO:0007669"/>
    <property type="project" value="TreeGrafter"/>
</dbReference>
<proteinExistence type="predicted"/>
<keyword evidence="2" id="KW-0677">Repeat</keyword>
<dbReference type="GO" id="GO:0004672">
    <property type="term" value="F:protein kinase activity"/>
    <property type="evidence" value="ECO:0007669"/>
    <property type="project" value="InterPro"/>
</dbReference>
<dbReference type="SUPFAM" id="SSF81296">
    <property type="entry name" value="E set domains"/>
    <property type="match status" value="1"/>
</dbReference>
<feature type="repeat" description="NHL" evidence="6">
    <location>
        <begin position="638"/>
        <end position="678"/>
    </location>
</feature>
<keyword evidence="3" id="KW-0863">Zinc-finger</keyword>
<dbReference type="SUPFAM" id="SSF101898">
    <property type="entry name" value="NHL repeat"/>
    <property type="match status" value="1"/>
</dbReference>
<keyword evidence="1" id="KW-0479">Metal-binding</keyword>
<dbReference type="SMART" id="SM00557">
    <property type="entry name" value="IG_FLMN"/>
    <property type="match status" value="1"/>
</dbReference>
<feature type="repeat" description="NHL" evidence="6">
    <location>
        <begin position="502"/>
        <end position="544"/>
    </location>
</feature>
<dbReference type="InterPro" id="IPR014756">
    <property type="entry name" value="Ig_E-set"/>
</dbReference>